<evidence type="ECO:0000313" key="1">
    <source>
        <dbReference type="EMBL" id="SFI18975.1"/>
    </source>
</evidence>
<protein>
    <submittedName>
        <fullName evidence="1">Uncharacterized protein</fullName>
    </submittedName>
</protein>
<proteinExistence type="predicted"/>
<organism evidence="1 2">
    <name type="scientific">Selenomonas ruminantium</name>
    <dbReference type="NCBI Taxonomy" id="971"/>
    <lineage>
        <taxon>Bacteria</taxon>
        <taxon>Bacillati</taxon>
        <taxon>Bacillota</taxon>
        <taxon>Negativicutes</taxon>
        <taxon>Selenomonadales</taxon>
        <taxon>Selenomonadaceae</taxon>
        <taxon>Selenomonas</taxon>
    </lineage>
</organism>
<dbReference type="Proteomes" id="UP000183639">
    <property type="component" value="Unassembled WGS sequence"/>
</dbReference>
<name>A0A1I3G650_SELRU</name>
<accession>A0A1I3G650</accession>
<sequence length="385" mass="45984">MKNEKITHIYTANENDKNWTMPTELEIKAAYKRYKKFKESGVIELDMCCFCKTDLIELLSYQKGSIDEIDGYAETLFYVDDSRFLKILEECDALSGEIFNFNDAYNWVIKYYDATMSKNMFEECIQNTIKTDDNNAFFERRVEKWKKNPNSDPLLSQEIRDGKHPDLLPFLYLFVDEYLPVDIESECLTIGPRPKSFSKKYLDYKKAEYELDTIHGKYALLPKKLSDNEYIYMKSHLKKEIKLTENINENNPFEINSPPYSDWIERLLYVAVCSVCQKELHELQNIIKNIDIPRKKLYFRQIQIAKKGIAFREKFMNMLDIGTEYKQVDLRKIYNSYLEEELEHFDNDYAHYIPEKIEYLVNESVDAGLWKKENRKNRVFITRLR</sequence>
<dbReference type="AlphaFoldDB" id="A0A1I3G650"/>
<evidence type="ECO:0000313" key="2">
    <source>
        <dbReference type="Proteomes" id="UP000183639"/>
    </source>
</evidence>
<dbReference type="EMBL" id="FOQK01000020">
    <property type="protein sequence ID" value="SFI18975.1"/>
    <property type="molecule type" value="Genomic_DNA"/>
</dbReference>
<gene>
    <name evidence="1" type="ORF">SAMN04487861_12027</name>
</gene>
<dbReference type="RefSeq" id="WP_075444773.1">
    <property type="nucleotide sequence ID" value="NZ_FOQK01000020.1"/>
</dbReference>
<reference evidence="1 2" key="1">
    <citation type="submission" date="2016-10" db="EMBL/GenBank/DDBJ databases">
        <authorList>
            <person name="de Groot N.N."/>
        </authorList>
    </citation>
    <scope>NUCLEOTIDE SEQUENCE [LARGE SCALE GENOMIC DNA]</scope>
    <source>
        <strain evidence="1 2">Z108</strain>
    </source>
</reference>